<proteinExistence type="predicted"/>
<evidence type="ECO:0000313" key="2">
    <source>
        <dbReference type="WBParaSite" id="PS1159_v2.g1889.t1"/>
    </source>
</evidence>
<dbReference type="WBParaSite" id="PS1159_v2.g1889.t1">
    <property type="protein sequence ID" value="PS1159_v2.g1889.t1"/>
    <property type="gene ID" value="PS1159_v2.g1889"/>
</dbReference>
<dbReference type="Proteomes" id="UP000887580">
    <property type="component" value="Unplaced"/>
</dbReference>
<accession>A0AC35FLZ9</accession>
<name>A0AC35FLZ9_9BILA</name>
<sequence>MLHIAAMMLKLVFALLFISAFAYASDPLPLVVEFSQESAPEIFGGEIKSHNLLFISKESADFDKVLDEFRAAAEQFKGKLVFVYINTDGEDNARIMEFFGLKKDDLPAMRLISLEEDMTKFKPAFTDITTANIVSFTQDYLDGKIEPHLMSEDVPDDWDKLPVKVLVGKNFEQVARDSSKNVLVEFYAPWCGHCKSLAPIWEELGEKFKDHENIVI</sequence>
<reference evidence="2" key="1">
    <citation type="submission" date="2022-11" db="UniProtKB">
        <authorList>
            <consortium name="WormBaseParasite"/>
        </authorList>
    </citation>
    <scope>IDENTIFICATION</scope>
</reference>
<evidence type="ECO:0000313" key="1">
    <source>
        <dbReference type="Proteomes" id="UP000887580"/>
    </source>
</evidence>
<organism evidence="1 2">
    <name type="scientific">Panagrolaimus sp. PS1159</name>
    <dbReference type="NCBI Taxonomy" id="55785"/>
    <lineage>
        <taxon>Eukaryota</taxon>
        <taxon>Metazoa</taxon>
        <taxon>Ecdysozoa</taxon>
        <taxon>Nematoda</taxon>
        <taxon>Chromadorea</taxon>
        <taxon>Rhabditida</taxon>
        <taxon>Tylenchina</taxon>
        <taxon>Panagrolaimomorpha</taxon>
        <taxon>Panagrolaimoidea</taxon>
        <taxon>Panagrolaimidae</taxon>
        <taxon>Panagrolaimus</taxon>
    </lineage>
</organism>
<protein>
    <submittedName>
        <fullName evidence="2">Thioredoxin domain-containing protein</fullName>
    </submittedName>
</protein>